<evidence type="ECO:0000256" key="5">
    <source>
        <dbReference type="ARBA" id="ARBA00022989"/>
    </source>
</evidence>
<feature type="transmembrane region" description="Helical" evidence="10">
    <location>
        <begin position="626"/>
        <end position="650"/>
    </location>
</feature>
<feature type="domain" description="GH16" evidence="11">
    <location>
        <begin position="107"/>
        <end position="533"/>
    </location>
</feature>
<reference evidence="12 13" key="1">
    <citation type="journal article" date="2010" name="Nature">
        <title>The Ectocarpus genome and the independent evolution of multicellularity in brown algae.</title>
        <authorList>
            <person name="Cock J.M."/>
            <person name="Sterck L."/>
            <person name="Rouze P."/>
            <person name="Scornet D."/>
            <person name="Allen A.E."/>
            <person name="Amoutzias G."/>
            <person name="Anthouard V."/>
            <person name="Artiguenave F."/>
            <person name="Aury J.M."/>
            <person name="Badger J.H."/>
            <person name="Beszteri B."/>
            <person name="Billiau K."/>
            <person name="Bonnet E."/>
            <person name="Bothwell J.H."/>
            <person name="Bowler C."/>
            <person name="Boyen C."/>
            <person name="Brownlee C."/>
            <person name="Carrano C.J."/>
            <person name="Charrier B."/>
            <person name="Cho G.Y."/>
            <person name="Coelho S.M."/>
            <person name="Collen J."/>
            <person name="Corre E."/>
            <person name="Da Silva C."/>
            <person name="Delage L."/>
            <person name="Delaroque N."/>
            <person name="Dittami S.M."/>
            <person name="Doulbeau S."/>
            <person name="Elias M."/>
            <person name="Farnham G."/>
            <person name="Gachon C.M."/>
            <person name="Gschloessl B."/>
            <person name="Heesch S."/>
            <person name="Jabbari K."/>
            <person name="Jubin C."/>
            <person name="Kawai H."/>
            <person name="Kimura K."/>
            <person name="Kloareg B."/>
            <person name="Kupper F.C."/>
            <person name="Lang D."/>
            <person name="Le Bail A."/>
            <person name="Leblanc C."/>
            <person name="Lerouge P."/>
            <person name="Lohr M."/>
            <person name="Lopez P.J."/>
            <person name="Martens C."/>
            <person name="Maumus F."/>
            <person name="Michel G."/>
            <person name="Miranda-Saavedra D."/>
            <person name="Morales J."/>
            <person name="Moreau H."/>
            <person name="Motomura T."/>
            <person name="Nagasato C."/>
            <person name="Napoli C.A."/>
            <person name="Nelson D.R."/>
            <person name="Nyvall-Collen P."/>
            <person name="Peters A.F."/>
            <person name="Pommier C."/>
            <person name="Potin P."/>
            <person name="Poulain J."/>
            <person name="Quesneville H."/>
            <person name="Read B."/>
            <person name="Rensing S.A."/>
            <person name="Ritter A."/>
            <person name="Rousvoal S."/>
            <person name="Samanta M."/>
            <person name="Samson G."/>
            <person name="Schroeder D.C."/>
            <person name="Segurens B."/>
            <person name="Strittmatter M."/>
            <person name="Tonon T."/>
            <person name="Tregear J.W."/>
            <person name="Valentin K."/>
            <person name="von Dassow P."/>
            <person name="Yamagishi T."/>
            <person name="Van de Peer Y."/>
            <person name="Wincker P."/>
        </authorList>
    </citation>
    <scope>NUCLEOTIDE SEQUENCE [LARGE SCALE GENOMIC DNA]</scope>
    <source>
        <strain evidence="13">Ec32 / CCAP1310/4</strain>
    </source>
</reference>
<evidence type="ECO:0000256" key="7">
    <source>
        <dbReference type="ARBA" id="ARBA00023180"/>
    </source>
</evidence>
<dbReference type="GO" id="GO:0071555">
    <property type="term" value="P:cell wall organization"/>
    <property type="evidence" value="ECO:0007669"/>
    <property type="project" value="UniProtKB-KW"/>
</dbReference>
<dbReference type="Pfam" id="PF03935">
    <property type="entry name" value="SKN1_KRE6_Sbg1"/>
    <property type="match status" value="1"/>
</dbReference>
<dbReference type="GO" id="GO:0005886">
    <property type="term" value="C:plasma membrane"/>
    <property type="evidence" value="ECO:0007669"/>
    <property type="project" value="TreeGrafter"/>
</dbReference>
<dbReference type="PANTHER" id="PTHR31361">
    <property type="entry name" value="BETA-GLUCAN SYNTHESIS-ASSOCIATED PROTEIN KRE6-RELATED"/>
    <property type="match status" value="1"/>
</dbReference>
<dbReference type="GO" id="GO:0006078">
    <property type="term" value="P:(1-&gt;6)-beta-D-glucan biosynthetic process"/>
    <property type="evidence" value="ECO:0007669"/>
    <property type="project" value="TreeGrafter"/>
</dbReference>
<evidence type="ECO:0000256" key="4">
    <source>
        <dbReference type="ARBA" id="ARBA00022968"/>
    </source>
</evidence>
<feature type="compositionally biased region" description="Polar residues" evidence="9">
    <location>
        <begin position="153"/>
        <end position="166"/>
    </location>
</feature>
<dbReference type="InterPro" id="IPR005629">
    <property type="entry name" value="Skn1/Kre6/Sbg1"/>
</dbReference>
<comment type="similarity">
    <text evidence="2">Belongs to the SKN1/KRE6 family.</text>
</comment>
<evidence type="ECO:0000259" key="11">
    <source>
        <dbReference type="PROSITE" id="PS51762"/>
    </source>
</evidence>
<dbReference type="Gene3D" id="2.60.120.200">
    <property type="match status" value="1"/>
</dbReference>
<evidence type="ECO:0000256" key="9">
    <source>
        <dbReference type="SAM" id="MobiDB-lite"/>
    </source>
</evidence>
<dbReference type="GO" id="GO:0015926">
    <property type="term" value="F:glucosidase activity"/>
    <property type="evidence" value="ECO:0007669"/>
    <property type="project" value="TreeGrafter"/>
</dbReference>
<keyword evidence="13" id="KW-1185">Reference proteome</keyword>
<evidence type="ECO:0000256" key="8">
    <source>
        <dbReference type="ARBA" id="ARBA00023316"/>
    </source>
</evidence>
<comment type="subcellular location">
    <subcellularLocation>
        <location evidence="1">Membrane</location>
        <topology evidence="1">Single-pass type II membrane protein</topology>
    </subcellularLocation>
</comment>
<dbReference type="PANTHER" id="PTHR31361:SF1">
    <property type="entry name" value="BETA-GLUCAN SYNTHESIS-ASSOCIATED PROTEIN KRE6-RELATED"/>
    <property type="match status" value="1"/>
</dbReference>
<sequence>MMAVSWRVRWKRRDSCSESRSICCWMMLLGTSRRVRAMATSEGSDRSALLASRAARRRGIAVCGRRSAVSMGPGGQPQRRRRSSTSTRKAVAAASLTLLALGRRVGAGWIDPDTPEAAKTIRSLHDGAEYELIMSDEFEVNGRSFDDGHDPMWTSTTHSDDAQTSNGLGSQQFYNASYGTTTKGSMNITTTDESTTWRGYNPYKRKYETLSKSYRSSMVNTWNKFCFTGGIIEIDAKLPGEHNIGGLWPAFWLLGNLGRATYEASTNLVWPWSYDKCDPKLQRAQEISACNKINHFGMHGYQGRGSTEIDILEAQPGTSDDPLLNLGKVNSPYLSTTLQLAPGIPVHRPTNGELLSPENTWYEGMQFAQNSSLNYHFYGMHVDKTTPQEPVYRGADQAYIADAISGLTSLTHTHFHEYHNYKLEWVPPPPTRGDAGPRGHLKWYIDDEMVLGIDAETVEKHGTQIPNEPSYVILNTAVSSSWGFPDPCPSGCDCACYDCKDPACHCAIPNGFCDMLPSYFMIDHVRVYQNKNDSSMSIGCDIPSHPSKLFIEAHRYRYMRTGDKKPLKDLMVGGGKCNDETGCHRGRCHWGKCKCEEGWVGPLCQSTHKFDDISYEEHVDLSPRPIAVPVVLQAIGGVIVLLVLGMSFVLGRQMSKTKGQYREDLLRNASPPAGMMR</sequence>
<evidence type="ECO:0000313" key="13">
    <source>
        <dbReference type="Proteomes" id="UP000002630"/>
    </source>
</evidence>
<dbReference type="InterPro" id="IPR000757">
    <property type="entry name" value="Beta-glucanase-like"/>
</dbReference>
<dbReference type="OrthoDB" id="412647at2759"/>
<evidence type="ECO:0000256" key="10">
    <source>
        <dbReference type="SAM" id="Phobius"/>
    </source>
</evidence>
<keyword evidence="5 10" id="KW-1133">Transmembrane helix</keyword>
<keyword evidence="4" id="KW-0735">Signal-anchor</keyword>
<dbReference type="InterPro" id="IPR013320">
    <property type="entry name" value="ConA-like_dom_sf"/>
</dbReference>
<keyword evidence="7" id="KW-0325">Glycoprotein</keyword>
<dbReference type="EMBL" id="FN649760">
    <property type="protein sequence ID" value="CBN78134.1"/>
    <property type="molecule type" value="Genomic_DNA"/>
</dbReference>
<dbReference type="GO" id="GO:0005789">
    <property type="term" value="C:endoplasmic reticulum membrane"/>
    <property type="evidence" value="ECO:0007669"/>
    <property type="project" value="TreeGrafter"/>
</dbReference>
<feature type="region of interest" description="Disordered" evidence="9">
    <location>
        <begin position="66"/>
        <end position="87"/>
    </location>
</feature>
<evidence type="ECO:0000256" key="1">
    <source>
        <dbReference type="ARBA" id="ARBA00004606"/>
    </source>
</evidence>
<evidence type="ECO:0000256" key="3">
    <source>
        <dbReference type="ARBA" id="ARBA00022692"/>
    </source>
</evidence>
<dbReference type="STRING" id="2880.D8LC98"/>
<organism evidence="12 13">
    <name type="scientific">Ectocarpus siliculosus</name>
    <name type="common">Brown alga</name>
    <name type="synonym">Conferva siliculosa</name>
    <dbReference type="NCBI Taxonomy" id="2880"/>
    <lineage>
        <taxon>Eukaryota</taxon>
        <taxon>Sar</taxon>
        <taxon>Stramenopiles</taxon>
        <taxon>Ochrophyta</taxon>
        <taxon>PX clade</taxon>
        <taxon>Phaeophyceae</taxon>
        <taxon>Ectocarpales</taxon>
        <taxon>Ectocarpaceae</taxon>
        <taxon>Ectocarpus</taxon>
    </lineage>
</organism>
<feature type="region of interest" description="Disordered" evidence="9">
    <location>
        <begin position="147"/>
        <end position="166"/>
    </location>
</feature>
<proteinExistence type="inferred from homology"/>
<dbReference type="InParanoid" id="D8LC98"/>
<dbReference type="PROSITE" id="PS51762">
    <property type="entry name" value="GH16_2"/>
    <property type="match status" value="1"/>
</dbReference>
<dbReference type="AlphaFoldDB" id="D8LC98"/>
<evidence type="ECO:0000256" key="2">
    <source>
        <dbReference type="ARBA" id="ARBA00010962"/>
    </source>
</evidence>
<dbReference type="eggNOG" id="ENOG502QVQE">
    <property type="taxonomic scope" value="Eukaryota"/>
</dbReference>
<gene>
    <name evidence="12" type="ORF">Esi_0100_0034</name>
</gene>
<protein>
    <submittedName>
        <fullName evidence="12">Beta-1,6-glucan active enzyme, family GH16</fullName>
    </submittedName>
</protein>
<evidence type="ECO:0000313" key="12">
    <source>
        <dbReference type="EMBL" id="CBN78134.1"/>
    </source>
</evidence>
<name>D8LC98_ECTSI</name>
<evidence type="ECO:0000256" key="6">
    <source>
        <dbReference type="ARBA" id="ARBA00023136"/>
    </source>
</evidence>
<keyword evidence="8" id="KW-0961">Cell wall biogenesis/degradation</keyword>
<dbReference type="SUPFAM" id="SSF49899">
    <property type="entry name" value="Concanavalin A-like lectins/glucanases"/>
    <property type="match status" value="2"/>
</dbReference>
<accession>D8LC98</accession>
<dbReference type="Proteomes" id="UP000002630">
    <property type="component" value="Unassembled WGS sequence"/>
</dbReference>
<keyword evidence="3 10" id="KW-0812">Transmembrane</keyword>
<keyword evidence="6 10" id="KW-0472">Membrane</keyword>